<dbReference type="EMBL" id="AP018553">
    <property type="protein sequence ID" value="BBD73838.1"/>
    <property type="molecule type" value="Genomic_DNA"/>
</dbReference>
<proteinExistence type="predicted"/>
<dbReference type="Proteomes" id="UP000616143">
    <property type="component" value="Unassembled WGS sequence"/>
</dbReference>
<reference evidence="2" key="3">
    <citation type="journal article" date="2019" name="BMC Res. Notes">
        <title>Complete genome sequence of the Sulfodiicoccus acidiphilus strain HS-1T, the first crenarchaeon that lacks polB3, isolated from an acidic hot spring in Ohwaku-dani, Hakone, Japan.</title>
        <authorList>
            <person name="Sakai H.D."/>
            <person name="Kurosawa N."/>
        </authorList>
    </citation>
    <scope>NUCLEOTIDE SEQUENCE</scope>
    <source>
        <strain evidence="2">HS-1</strain>
    </source>
</reference>
<sequence length="341" mass="36550">MKRRSKAALSEVVGFLILLIVMLGVLIPFSYLLLSTPSVQEQAQQSAQGLTLAKQLEQDEVKDQMLVYLNQTGGNNYLVLAFTSPGNYYLDPALNVTNLLWVDTGQQAKPSPVNVGNSVSGGPVIYVDGKIYQSQLAGGNVYGVQLSAGTPVIVLDLGQGGGPVLFTTSRGNEFIVNPDTFLSGEVTQLAQLSESSYVVRSSVPLLAFAIKATPQVSVSEVSRSQLNVTVNLKNLKVVDFSNQSIEIPNYDYVLFLALYESTGNTHGTLLSDINESPLGLSVSAGSSSATNITITQIFTLTTSGVKTNTNATVFLAIYFQVDYSGYTTYYTYVVANTTTIT</sequence>
<name>A0A348B6N6_9CREN</name>
<reference evidence="3" key="4">
    <citation type="submission" date="2020-09" db="EMBL/GenBank/DDBJ databases">
        <authorList>
            <person name="Sun Q."/>
            <person name="Ohkuma M."/>
        </authorList>
    </citation>
    <scope>NUCLEOTIDE SEQUENCE</scope>
    <source>
        <strain evidence="3">JCM 31740</strain>
    </source>
</reference>
<feature type="transmembrane region" description="Helical" evidence="1">
    <location>
        <begin position="12"/>
        <end position="34"/>
    </location>
</feature>
<gene>
    <name evidence="3" type="ORF">GCM10007116_12470</name>
    <name evidence="2" type="ORF">HS1genome_2227</name>
</gene>
<keyword evidence="1" id="KW-0472">Membrane</keyword>
<dbReference type="Proteomes" id="UP000276741">
    <property type="component" value="Chromosome"/>
</dbReference>
<reference evidence="3" key="1">
    <citation type="journal article" date="2014" name="Int. J. Syst. Evol. Microbiol.">
        <title>Complete genome sequence of Corynebacterium casei LMG S-19264T (=DSM 44701T), isolated from a smear-ripened cheese.</title>
        <authorList>
            <consortium name="US DOE Joint Genome Institute (JGI-PGF)"/>
            <person name="Walter F."/>
            <person name="Albersmeier A."/>
            <person name="Kalinowski J."/>
            <person name="Ruckert C."/>
        </authorList>
    </citation>
    <scope>NUCLEOTIDE SEQUENCE</scope>
    <source>
        <strain evidence="3">JCM 31740</strain>
    </source>
</reference>
<dbReference type="AlphaFoldDB" id="A0A348B6N6"/>
<protein>
    <submittedName>
        <fullName evidence="2">Uncharacterized protein</fullName>
    </submittedName>
</protein>
<evidence type="ECO:0000313" key="4">
    <source>
        <dbReference type="Proteomes" id="UP000276741"/>
    </source>
</evidence>
<accession>A0A348B6N6</accession>
<dbReference type="RefSeq" id="WP_126451088.1">
    <property type="nucleotide sequence ID" value="NZ_AP018553.1"/>
</dbReference>
<organism evidence="2 4">
    <name type="scientific">Sulfodiicoccus acidiphilus</name>
    <dbReference type="NCBI Taxonomy" id="1670455"/>
    <lineage>
        <taxon>Archaea</taxon>
        <taxon>Thermoproteota</taxon>
        <taxon>Thermoprotei</taxon>
        <taxon>Sulfolobales</taxon>
        <taxon>Sulfolobaceae</taxon>
        <taxon>Sulfodiicoccus</taxon>
    </lineage>
</organism>
<keyword evidence="4" id="KW-1185">Reference proteome</keyword>
<dbReference type="KEGG" id="sacd:HS1genome_2227"/>
<reference evidence="4" key="2">
    <citation type="submission" date="2018-04" db="EMBL/GenBank/DDBJ databases">
        <title>Complete genome sequence of Sulfodiicoccus acidiphilus strain HS-1.</title>
        <authorList>
            <person name="Sakai H.D."/>
            <person name="Kurosawa N."/>
        </authorList>
    </citation>
    <scope>NUCLEOTIDE SEQUENCE [LARGE SCALE GENOMIC DNA]</scope>
    <source>
        <strain evidence="4">HS-1</strain>
    </source>
</reference>
<evidence type="ECO:0000256" key="1">
    <source>
        <dbReference type="SAM" id="Phobius"/>
    </source>
</evidence>
<keyword evidence="1" id="KW-1133">Transmembrane helix</keyword>
<dbReference type="GeneID" id="38667679"/>
<keyword evidence="1" id="KW-0812">Transmembrane</keyword>
<evidence type="ECO:0000313" key="2">
    <source>
        <dbReference type="EMBL" id="BBD73838.1"/>
    </source>
</evidence>
<evidence type="ECO:0000313" key="3">
    <source>
        <dbReference type="EMBL" id="GGT96391.1"/>
    </source>
</evidence>
<dbReference type="EMBL" id="BMQS01000010">
    <property type="protein sequence ID" value="GGT96391.1"/>
    <property type="molecule type" value="Genomic_DNA"/>
</dbReference>